<accession>A0A1H1RDD9</accession>
<dbReference type="SUPFAM" id="SSF56935">
    <property type="entry name" value="Porins"/>
    <property type="match status" value="1"/>
</dbReference>
<dbReference type="EMBL" id="LT629740">
    <property type="protein sequence ID" value="SDS33730.1"/>
    <property type="molecule type" value="Genomic_DNA"/>
</dbReference>
<dbReference type="InterPro" id="IPR012910">
    <property type="entry name" value="Plug_dom"/>
</dbReference>
<organism evidence="10 11">
    <name type="scientific">Mucilaginibacter mallensis</name>
    <dbReference type="NCBI Taxonomy" id="652787"/>
    <lineage>
        <taxon>Bacteria</taxon>
        <taxon>Pseudomonadati</taxon>
        <taxon>Bacteroidota</taxon>
        <taxon>Sphingobacteriia</taxon>
        <taxon>Sphingobacteriales</taxon>
        <taxon>Sphingobacteriaceae</taxon>
        <taxon>Mucilaginibacter</taxon>
    </lineage>
</organism>
<evidence type="ECO:0000256" key="2">
    <source>
        <dbReference type="ARBA" id="ARBA00022448"/>
    </source>
</evidence>
<dbReference type="GO" id="GO:0009279">
    <property type="term" value="C:cell outer membrane"/>
    <property type="evidence" value="ECO:0007669"/>
    <property type="project" value="UniProtKB-SubCell"/>
</dbReference>
<dbReference type="InterPro" id="IPR023996">
    <property type="entry name" value="TonB-dep_OMP_SusC/RagA"/>
</dbReference>
<dbReference type="NCBIfam" id="TIGR04057">
    <property type="entry name" value="SusC_RagA_signa"/>
    <property type="match status" value="1"/>
</dbReference>
<evidence type="ECO:0000256" key="4">
    <source>
        <dbReference type="ARBA" id="ARBA00022692"/>
    </source>
</evidence>
<gene>
    <name evidence="10" type="ORF">SAMN05216490_0973</name>
</gene>
<dbReference type="GO" id="GO:0015344">
    <property type="term" value="F:siderophore uptake transmembrane transporter activity"/>
    <property type="evidence" value="ECO:0007669"/>
    <property type="project" value="TreeGrafter"/>
</dbReference>
<dbReference type="Gene3D" id="2.40.170.20">
    <property type="entry name" value="TonB-dependent receptor, beta-barrel domain"/>
    <property type="match status" value="1"/>
</dbReference>
<keyword evidence="5" id="KW-0732">Signal</keyword>
<keyword evidence="7 8" id="KW-0998">Cell outer membrane</keyword>
<evidence type="ECO:0000256" key="3">
    <source>
        <dbReference type="ARBA" id="ARBA00022452"/>
    </source>
</evidence>
<dbReference type="Pfam" id="PF13715">
    <property type="entry name" value="CarbopepD_reg_2"/>
    <property type="match status" value="1"/>
</dbReference>
<evidence type="ECO:0000256" key="6">
    <source>
        <dbReference type="ARBA" id="ARBA00023136"/>
    </source>
</evidence>
<evidence type="ECO:0000259" key="9">
    <source>
        <dbReference type="Pfam" id="PF07715"/>
    </source>
</evidence>
<feature type="domain" description="TonB-dependent receptor plug" evidence="9">
    <location>
        <begin position="217"/>
        <end position="324"/>
    </location>
</feature>
<dbReference type="NCBIfam" id="TIGR04056">
    <property type="entry name" value="OMP_RagA_SusC"/>
    <property type="match status" value="1"/>
</dbReference>
<sequence length="1136" mass="124551">MAMPKAWLPPKLFLVMKLTVVFLIMAFMQVYAKSYSQQINLNERNASLEKVLHSIEKQTGYVFLYTNQGIKETIVTVNVTNGSIDETLKACLNNTAIAFKIVDKNILLKLDEPSPGDKTSSSSVQPIDIHGKVTDTAGLVLPGVNVRIKGTSKGTVTDTKGEYTIKADADAVLVFSFIGYKPVEMPVQNHLEINVTLKGGVASLNDVVVVGYGTQSKATLTTAVTSIKSDEIALIPTSNLSNVLQGRLSGTFVSSGTGTPGIASAITIRAPSSWNSTGPLFVIDGVVRDATSFNALDPNEVASITVLKDAASSAIYGSRSSDGVILVTTKTGKKGKPVIQFNSIFSTDRTGELPQFMPFAAGIDLTNAVNGGISAAEKANALKINPDGRMWYNAVYKNPNTQKYALSVSGGDDFVTYYLGASYYDENGFLPQVWYNKLNLRGNIQAKLSKDLTVGLNLSNSDGDRNRFNFTYDYGSADLNNLWGKLLYFFPFTPPYINGLPVNPGWLGNPIEMMKDGGSWNNTNQQLDALVDAEYKISAVPGLSVKGSYSRNIDNSYIKNFAQQQTLYNFQTTGTNNLIWTDKVLGSQLSGDPGTPYYGNEYTKTNSYQLNAQINYDHSFGNHHISAFAGYEQYEYDSNYFSMYHNNFPLVAIDQFFATSQNPNDVTTSGNEVQNGRLSYIGRLNYDYAGKYLFSSSIRRDGSMNFAPNQRWGWFPSISTGWVISRENFFQNSNVHNFIDLLKLRFSFGSTGNDAIAGTTGPTWAWQEQYNIQSSTYYLGNPSTTAPILAYGGIPNPNLTWERSNSYDAGIDVQFLKNFTFTTEFWTKHTYDILGARVLALPVEFGGSFPEVNYGIMNAHGLEVDLAYHNKIGSDFSYAVKGNFGLAETKVIKEDVAPGTQAVNNPNGKPLGYFTGLEATGIIRTQAQLNALPTGYTINGAVPQLGMMNFKDVSGPNGVPDGKIDGYDNVVLSNHLGAANAPISYGVLINLVYKRFTLDMQFAGLAGFQNSYNDPWGRNFGGGGLVPLYHANSWSPSNPNGTTPEIFPWGDARATYVPNSSFNTFNAGFVRMKYLNFGYNLPEGLLKKLGVHTAQIFASGTNLFCLTPFKFYDPEVYQFMSYPEMKTFSLGLNVKF</sequence>
<dbReference type="AlphaFoldDB" id="A0A1H1RDD9"/>
<dbReference type="InterPro" id="IPR036942">
    <property type="entry name" value="Beta-barrel_TonB_sf"/>
</dbReference>
<proteinExistence type="inferred from homology"/>
<dbReference type="GO" id="GO:0044718">
    <property type="term" value="P:siderophore transmembrane transport"/>
    <property type="evidence" value="ECO:0007669"/>
    <property type="project" value="TreeGrafter"/>
</dbReference>
<name>A0A1H1RDD9_MUCMA</name>
<evidence type="ECO:0000313" key="10">
    <source>
        <dbReference type="EMBL" id="SDS33730.1"/>
    </source>
</evidence>
<comment type="similarity">
    <text evidence="8">Belongs to the TonB-dependent receptor family.</text>
</comment>
<dbReference type="Pfam" id="PF07715">
    <property type="entry name" value="Plug"/>
    <property type="match status" value="1"/>
</dbReference>
<keyword evidence="4 8" id="KW-0812">Transmembrane</keyword>
<evidence type="ECO:0000256" key="8">
    <source>
        <dbReference type="PROSITE-ProRule" id="PRU01360"/>
    </source>
</evidence>
<dbReference type="Proteomes" id="UP000199679">
    <property type="component" value="Chromosome I"/>
</dbReference>
<dbReference type="STRING" id="652787.SAMN05216490_0973"/>
<keyword evidence="6 8" id="KW-0472">Membrane</keyword>
<dbReference type="InterPro" id="IPR037066">
    <property type="entry name" value="Plug_dom_sf"/>
</dbReference>
<evidence type="ECO:0000256" key="7">
    <source>
        <dbReference type="ARBA" id="ARBA00023237"/>
    </source>
</evidence>
<dbReference type="Gene3D" id="2.170.130.10">
    <property type="entry name" value="TonB-dependent receptor, plug domain"/>
    <property type="match status" value="1"/>
</dbReference>
<evidence type="ECO:0000256" key="5">
    <source>
        <dbReference type="ARBA" id="ARBA00022729"/>
    </source>
</evidence>
<comment type="subcellular location">
    <subcellularLocation>
        <location evidence="1 8">Cell outer membrane</location>
        <topology evidence="1 8">Multi-pass membrane protein</topology>
    </subcellularLocation>
</comment>
<keyword evidence="3 8" id="KW-1134">Transmembrane beta strand</keyword>
<keyword evidence="2 8" id="KW-0813">Transport</keyword>
<dbReference type="InterPro" id="IPR023997">
    <property type="entry name" value="TonB-dep_OMP_SusC/RagA_CS"/>
</dbReference>
<dbReference type="Gene3D" id="2.60.40.1120">
    <property type="entry name" value="Carboxypeptidase-like, regulatory domain"/>
    <property type="match status" value="1"/>
</dbReference>
<dbReference type="PROSITE" id="PS52016">
    <property type="entry name" value="TONB_DEPENDENT_REC_3"/>
    <property type="match status" value="1"/>
</dbReference>
<dbReference type="InterPro" id="IPR039426">
    <property type="entry name" value="TonB-dep_rcpt-like"/>
</dbReference>
<evidence type="ECO:0000313" key="11">
    <source>
        <dbReference type="Proteomes" id="UP000199679"/>
    </source>
</evidence>
<dbReference type="PANTHER" id="PTHR30069">
    <property type="entry name" value="TONB-DEPENDENT OUTER MEMBRANE RECEPTOR"/>
    <property type="match status" value="1"/>
</dbReference>
<protein>
    <submittedName>
        <fullName evidence="10">TonB-linked outer membrane protein, SusC/RagA family</fullName>
    </submittedName>
</protein>
<evidence type="ECO:0000256" key="1">
    <source>
        <dbReference type="ARBA" id="ARBA00004571"/>
    </source>
</evidence>
<dbReference type="InterPro" id="IPR008969">
    <property type="entry name" value="CarboxyPept-like_regulatory"/>
</dbReference>
<dbReference type="SUPFAM" id="SSF49464">
    <property type="entry name" value="Carboxypeptidase regulatory domain-like"/>
    <property type="match status" value="1"/>
</dbReference>
<keyword evidence="11" id="KW-1185">Reference proteome</keyword>
<reference evidence="10 11" key="1">
    <citation type="submission" date="2016-10" db="EMBL/GenBank/DDBJ databases">
        <authorList>
            <person name="de Groot N.N."/>
        </authorList>
    </citation>
    <scope>NUCLEOTIDE SEQUENCE [LARGE SCALE GENOMIC DNA]</scope>
    <source>
        <strain evidence="10 11">MP1X4</strain>
    </source>
</reference>
<dbReference type="PANTHER" id="PTHR30069:SF29">
    <property type="entry name" value="HEMOGLOBIN AND HEMOGLOBIN-HAPTOGLOBIN-BINDING PROTEIN 1-RELATED"/>
    <property type="match status" value="1"/>
</dbReference>